<protein>
    <recommendedName>
        <fullName evidence="3">Inosine/uridine-preferring nucleoside hydrolase domain-containing protein</fullName>
    </recommendedName>
</protein>
<comment type="similarity">
    <text evidence="1">Belongs to the IUNH family.</text>
</comment>
<dbReference type="PANTHER" id="PTHR46190:SF1">
    <property type="entry name" value="SI:CH211-201H21.5"/>
    <property type="match status" value="1"/>
</dbReference>
<dbReference type="Pfam" id="PF01156">
    <property type="entry name" value="IU_nuc_hydro"/>
    <property type="match status" value="1"/>
</dbReference>
<name>A0A016VAZ4_9BILA</name>
<dbReference type="Gene3D" id="3.90.245.10">
    <property type="entry name" value="Ribonucleoside hydrolase-like"/>
    <property type="match status" value="1"/>
</dbReference>
<proteinExistence type="inferred from homology"/>
<gene>
    <name evidence="4" type="primary">Acey_s0014.g2206</name>
    <name evidence="4" type="ORF">Y032_0014g2206</name>
</gene>
<dbReference type="InterPro" id="IPR052775">
    <property type="entry name" value="IUN_hydrolase"/>
</dbReference>
<comment type="caution">
    <text evidence="4">The sequence shown here is derived from an EMBL/GenBank/DDBJ whole genome shotgun (WGS) entry which is preliminary data.</text>
</comment>
<keyword evidence="5" id="KW-1185">Reference proteome</keyword>
<dbReference type="SUPFAM" id="SSF53590">
    <property type="entry name" value="Nucleoside hydrolase"/>
    <property type="match status" value="1"/>
</dbReference>
<dbReference type="Proteomes" id="UP000024635">
    <property type="component" value="Unassembled WGS sequence"/>
</dbReference>
<evidence type="ECO:0000313" key="5">
    <source>
        <dbReference type="Proteomes" id="UP000024635"/>
    </source>
</evidence>
<dbReference type="InterPro" id="IPR036452">
    <property type="entry name" value="Ribo_hydro-like"/>
</dbReference>
<dbReference type="AlphaFoldDB" id="A0A016VAZ4"/>
<evidence type="ECO:0000313" key="4">
    <source>
        <dbReference type="EMBL" id="EYC23903.1"/>
    </source>
</evidence>
<reference evidence="5" key="1">
    <citation type="journal article" date="2015" name="Nat. Genet.">
        <title>The genome and transcriptome of the zoonotic hookworm Ancylostoma ceylanicum identify infection-specific gene families.</title>
        <authorList>
            <person name="Schwarz E.M."/>
            <person name="Hu Y."/>
            <person name="Antoshechkin I."/>
            <person name="Miller M.M."/>
            <person name="Sternberg P.W."/>
            <person name="Aroian R.V."/>
        </authorList>
    </citation>
    <scope>NUCLEOTIDE SEQUENCE</scope>
    <source>
        <strain evidence="5">HY135</strain>
    </source>
</reference>
<evidence type="ECO:0000256" key="2">
    <source>
        <dbReference type="SAM" id="MobiDB-lite"/>
    </source>
</evidence>
<sequence length="415" mass="45774">MKTAQRSMYIPVKEKRDRREAANDTSSNHVHADSPWLARLISYLIGRNSHAVHCEASSFAVTSDPRLFHMRAKVQLVIDTDGVSDDIRAISLAMQHPDVEVLAFTTVHGCVSVEQATANVARCQRANEVQKPIPIYKGAAEPLLGRENDFCSENIFFGKDGIGDQPNAFPEVLPSDFVPTSEEVAALALIRIAKENPEATLVCLGPLTNIALALKIDPNFAFSKVFVMGGNYYGIGNVESKSSAEFNFHGDPEAASIVLRKLASRIVVIPWEAFFIEGVKHEKEVDFNAHLQYDTKLASFLGTATSIGRAALAKNGRQFSYCDEIAVAAAIDLNRVARKFMHLRVNVELAGTHTRGQVVVDWVDVLWSNEDAEFVATQGKSIDRKLQPITFMVSYDVVVVDEWIKKAVKGDSSPW</sequence>
<feature type="compositionally biased region" description="Basic and acidic residues" evidence="2">
    <location>
        <begin position="12"/>
        <end position="22"/>
    </location>
</feature>
<dbReference type="OrthoDB" id="432381at2759"/>
<feature type="domain" description="Inosine/uridine-preferring nucleoside hydrolase" evidence="3">
    <location>
        <begin position="76"/>
        <end position="372"/>
    </location>
</feature>
<dbReference type="EMBL" id="JARK01001350">
    <property type="protein sequence ID" value="EYC23903.1"/>
    <property type="molecule type" value="Genomic_DNA"/>
</dbReference>
<feature type="region of interest" description="Disordered" evidence="2">
    <location>
        <begin position="1"/>
        <end position="28"/>
    </location>
</feature>
<evidence type="ECO:0000259" key="3">
    <source>
        <dbReference type="Pfam" id="PF01156"/>
    </source>
</evidence>
<dbReference type="PANTHER" id="PTHR46190">
    <property type="entry name" value="SI:CH211-201H21.5-RELATED"/>
    <property type="match status" value="1"/>
</dbReference>
<evidence type="ECO:0000256" key="1">
    <source>
        <dbReference type="ARBA" id="ARBA00009176"/>
    </source>
</evidence>
<dbReference type="InterPro" id="IPR001910">
    <property type="entry name" value="Inosine/uridine_hydrolase_dom"/>
</dbReference>
<dbReference type="GO" id="GO:0016799">
    <property type="term" value="F:hydrolase activity, hydrolyzing N-glycosyl compounds"/>
    <property type="evidence" value="ECO:0007669"/>
    <property type="project" value="InterPro"/>
</dbReference>
<accession>A0A016VAZ4</accession>
<dbReference type="STRING" id="53326.A0A016VAZ4"/>
<organism evidence="4 5">
    <name type="scientific">Ancylostoma ceylanicum</name>
    <dbReference type="NCBI Taxonomy" id="53326"/>
    <lineage>
        <taxon>Eukaryota</taxon>
        <taxon>Metazoa</taxon>
        <taxon>Ecdysozoa</taxon>
        <taxon>Nematoda</taxon>
        <taxon>Chromadorea</taxon>
        <taxon>Rhabditida</taxon>
        <taxon>Rhabditina</taxon>
        <taxon>Rhabditomorpha</taxon>
        <taxon>Strongyloidea</taxon>
        <taxon>Ancylostomatidae</taxon>
        <taxon>Ancylostomatinae</taxon>
        <taxon>Ancylostoma</taxon>
    </lineage>
</organism>